<reference evidence="1 2" key="1">
    <citation type="submission" date="2015-11" db="EMBL/GenBank/DDBJ databases">
        <title>Description and complete genome sequence of a novel strain predominating in hypersaline microbial mats and representing a new family of the Bacteriodetes phylum.</title>
        <authorList>
            <person name="Spring S."/>
            <person name="Bunk B."/>
            <person name="Sproer C."/>
            <person name="Klenk H.-P."/>
        </authorList>
    </citation>
    <scope>NUCLEOTIDE SEQUENCE [LARGE SCALE GENOMIC DNA]</scope>
    <source>
        <strain evidence="1 2">L21-Spi-D4</strain>
    </source>
</reference>
<proteinExistence type="predicted"/>
<keyword evidence="1" id="KW-0808">Transferase</keyword>
<evidence type="ECO:0000313" key="1">
    <source>
        <dbReference type="EMBL" id="ALO17047.1"/>
    </source>
</evidence>
<dbReference type="STRING" id="1307839.L21SP5_03436"/>
<dbReference type="AlphaFoldDB" id="A0A0S2I487"/>
<dbReference type="SUPFAM" id="SSF53448">
    <property type="entry name" value="Nucleotide-diphospho-sugar transferases"/>
    <property type="match status" value="1"/>
</dbReference>
<name>A0A0S2I487_9BACT</name>
<sequence length="303" mass="35518">MMLSICITARDVALNELITRLKEQAEKLDVDTEICVAESASKSSISRQNEALCNNLNIKYIRHNQYWSHGQMKNMLAQQASGSYLLFVHGSMHITHRKFLSSYTEVMQPGVVVHGGVSASGRRPAPDYELHWLAMHNLLTYTSDERNKHPYYHLCTNNMMIPRGLFLQYPTPDSDDFSGLLPYSFELKNNKIPVIHIDNPIATSRFLETMRFLAITRMQMQQIAYWIKKLTKEEMEHVAIPEYRHLLKAKKWKMAPLLKNTYKLNAARLFSDNYFSLRTSLRMYKHFRRWMLMKYIENKKMAS</sequence>
<evidence type="ECO:0000313" key="2">
    <source>
        <dbReference type="Proteomes" id="UP000064893"/>
    </source>
</evidence>
<dbReference type="InterPro" id="IPR029044">
    <property type="entry name" value="Nucleotide-diphossugar_trans"/>
</dbReference>
<dbReference type="GO" id="GO:0016740">
    <property type="term" value="F:transferase activity"/>
    <property type="evidence" value="ECO:0007669"/>
    <property type="project" value="UniProtKB-KW"/>
</dbReference>
<dbReference type="Gene3D" id="3.90.550.10">
    <property type="entry name" value="Spore Coat Polysaccharide Biosynthesis Protein SpsA, Chain A"/>
    <property type="match status" value="1"/>
</dbReference>
<dbReference type="RefSeq" id="WP_057954378.1">
    <property type="nucleotide sequence ID" value="NZ_CP013118.1"/>
</dbReference>
<dbReference type="OrthoDB" id="761861at2"/>
<protein>
    <submittedName>
        <fullName evidence="1">Glycosyl transferase family 2</fullName>
    </submittedName>
</protein>
<organism evidence="1 2">
    <name type="scientific">Salinivirga cyanobacteriivorans</name>
    <dbReference type="NCBI Taxonomy" id="1307839"/>
    <lineage>
        <taxon>Bacteria</taxon>
        <taxon>Pseudomonadati</taxon>
        <taxon>Bacteroidota</taxon>
        <taxon>Bacteroidia</taxon>
        <taxon>Bacteroidales</taxon>
        <taxon>Salinivirgaceae</taxon>
        <taxon>Salinivirga</taxon>
    </lineage>
</organism>
<gene>
    <name evidence="1" type="ORF">L21SP5_03436</name>
</gene>
<keyword evidence="2" id="KW-1185">Reference proteome</keyword>
<dbReference type="EMBL" id="CP013118">
    <property type="protein sequence ID" value="ALO17047.1"/>
    <property type="molecule type" value="Genomic_DNA"/>
</dbReference>
<dbReference type="Proteomes" id="UP000064893">
    <property type="component" value="Chromosome"/>
</dbReference>
<accession>A0A0S2I487</accession>
<dbReference type="KEGG" id="blq:L21SP5_03436"/>